<dbReference type="Pfam" id="PF07679">
    <property type="entry name" value="I-set"/>
    <property type="match status" value="1"/>
</dbReference>
<reference evidence="2" key="2">
    <citation type="submission" date="2021-09" db="EMBL/GenBank/DDBJ databases">
        <authorList>
            <person name="Jia N."/>
            <person name="Wang J."/>
            <person name="Shi W."/>
            <person name="Du L."/>
            <person name="Sun Y."/>
            <person name="Zhan W."/>
            <person name="Jiang J."/>
            <person name="Wang Q."/>
            <person name="Zhang B."/>
            <person name="Ji P."/>
            <person name="Sakyi L.B."/>
            <person name="Cui X."/>
            <person name="Yuan T."/>
            <person name="Jiang B."/>
            <person name="Yang W."/>
            <person name="Lam T.T.-Y."/>
            <person name="Chang Q."/>
            <person name="Ding S."/>
            <person name="Wang X."/>
            <person name="Zhu J."/>
            <person name="Ruan X."/>
            <person name="Zhao L."/>
            <person name="Wei J."/>
            <person name="Que T."/>
            <person name="Du C."/>
            <person name="Cheng J."/>
            <person name="Dai P."/>
            <person name="Han X."/>
            <person name="Huang E."/>
            <person name="Gao Y."/>
            <person name="Liu J."/>
            <person name="Shao H."/>
            <person name="Ye R."/>
            <person name="Li L."/>
            <person name="Wei W."/>
            <person name="Wang X."/>
            <person name="Wang C."/>
            <person name="Huo Q."/>
            <person name="Li W."/>
            <person name="Guo W."/>
            <person name="Chen H."/>
            <person name="Chen S."/>
            <person name="Zhou L."/>
            <person name="Zhou L."/>
            <person name="Ni X."/>
            <person name="Tian J."/>
            <person name="Zhou Y."/>
            <person name="Sheng Y."/>
            <person name="Liu T."/>
            <person name="Pan Y."/>
            <person name="Xia L."/>
            <person name="Li J."/>
            <person name="Zhao F."/>
            <person name="Cao W."/>
        </authorList>
    </citation>
    <scope>NUCLEOTIDE SEQUENCE</scope>
    <source>
        <strain evidence="2">Rmic-2018</strain>
        <tissue evidence="2">Larvae</tissue>
    </source>
</reference>
<dbReference type="InterPro" id="IPR036179">
    <property type="entry name" value="Ig-like_dom_sf"/>
</dbReference>
<name>A0A9J6ELN3_RHIMP</name>
<sequence length="135" mass="14941">MRRVPLCICGETLVMGCGRYAGRDMTKGGGTAGATSVLWLQDGRSLASQGSSPWRQLDTGALLLHRVDVADAGAYRCNARNAHGVAYSETAQLVVHGERRDSQQHFVYAKILRSRELCGWEFRRVVWQASITWSD</sequence>
<dbReference type="InterPro" id="IPR003599">
    <property type="entry name" value="Ig_sub"/>
</dbReference>
<dbReference type="SUPFAM" id="SSF48726">
    <property type="entry name" value="Immunoglobulin"/>
    <property type="match status" value="1"/>
</dbReference>
<accession>A0A9J6ELN3</accession>
<evidence type="ECO:0000313" key="2">
    <source>
        <dbReference type="EMBL" id="KAH8035012.1"/>
    </source>
</evidence>
<proteinExistence type="predicted"/>
<dbReference type="SMART" id="SM00409">
    <property type="entry name" value="IG"/>
    <property type="match status" value="1"/>
</dbReference>
<dbReference type="InterPro" id="IPR013783">
    <property type="entry name" value="Ig-like_fold"/>
</dbReference>
<evidence type="ECO:0000313" key="3">
    <source>
        <dbReference type="Proteomes" id="UP000821866"/>
    </source>
</evidence>
<dbReference type="InterPro" id="IPR007110">
    <property type="entry name" value="Ig-like_dom"/>
</dbReference>
<organism evidence="2 3">
    <name type="scientific">Rhipicephalus microplus</name>
    <name type="common">Cattle tick</name>
    <name type="synonym">Boophilus microplus</name>
    <dbReference type="NCBI Taxonomy" id="6941"/>
    <lineage>
        <taxon>Eukaryota</taxon>
        <taxon>Metazoa</taxon>
        <taxon>Ecdysozoa</taxon>
        <taxon>Arthropoda</taxon>
        <taxon>Chelicerata</taxon>
        <taxon>Arachnida</taxon>
        <taxon>Acari</taxon>
        <taxon>Parasitiformes</taxon>
        <taxon>Ixodida</taxon>
        <taxon>Ixodoidea</taxon>
        <taxon>Ixodidae</taxon>
        <taxon>Rhipicephalinae</taxon>
        <taxon>Rhipicephalus</taxon>
        <taxon>Boophilus</taxon>
    </lineage>
</organism>
<dbReference type="Proteomes" id="UP000821866">
    <property type="component" value="Chromosome 11"/>
</dbReference>
<dbReference type="PROSITE" id="PS50835">
    <property type="entry name" value="IG_LIKE"/>
    <property type="match status" value="1"/>
</dbReference>
<gene>
    <name evidence="2" type="ORF">HPB51_003853</name>
</gene>
<feature type="domain" description="Ig-like" evidence="1">
    <location>
        <begin position="10"/>
        <end position="94"/>
    </location>
</feature>
<protein>
    <recommendedName>
        <fullName evidence="1">Ig-like domain-containing protein</fullName>
    </recommendedName>
</protein>
<reference evidence="2" key="1">
    <citation type="journal article" date="2020" name="Cell">
        <title>Large-Scale Comparative Analyses of Tick Genomes Elucidate Their Genetic Diversity and Vector Capacities.</title>
        <authorList>
            <consortium name="Tick Genome and Microbiome Consortium (TIGMIC)"/>
            <person name="Jia N."/>
            <person name="Wang J."/>
            <person name="Shi W."/>
            <person name="Du L."/>
            <person name="Sun Y."/>
            <person name="Zhan W."/>
            <person name="Jiang J.F."/>
            <person name="Wang Q."/>
            <person name="Zhang B."/>
            <person name="Ji P."/>
            <person name="Bell-Sakyi L."/>
            <person name="Cui X.M."/>
            <person name="Yuan T.T."/>
            <person name="Jiang B.G."/>
            <person name="Yang W.F."/>
            <person name="Lam T.T."/>
            <person name="Chang Q.C."/>
            <person name="Ding S.J."/>
            <person name="Wang X.J."/>
            <person name="Zhu J.G."/>
            <person name="Ruan X.D."/>
            <person name="Zhao L."/>
            <person name="Wei J.T."/>
            <person name="Ye R.Z."/>
            <person name="Que T.C."/>
            <person name="Du C.H."/>
            <person name="Zhou Y.H."/>
            <person name="Cheng J.X."/>
            <person name="Dai P.F."/>
            <person name="Guo W.B."/>
            <person name="Han X.H."/>
            <person name="Huang E.J."/>
            <person name="Li L.F."/>
            <person name="Wei W."/>
            <person name="Gao Y.C."/>
            <person name="Liu J.Z."/>
            <person name="Shao H.Z."/>
            <person name="Wang X."/>
            <person name="Wang C.C."/>
            <person name="Yang T.C."/>
            <person name="Huo Q.B."/>
            <person name="Li W."/>
            <person name="Chen H.Y."/>
            <person name="Chen S.E."/>
            <person name="Zhou L.G."/>
            <person name="Ni X.B."/>
            <person name="Tian J.H."/>
            <person name="Sheng Y."/>
            <person name="Liu T."/>
            <person name="Pan Y.S."/>
            <person name="Xia L.Y."/>
            <person name="Li J."/>
            <person name="Zhao F."/>
            <person name="Cao W.C."/>
        </authorList>
    </citation>
    <scope>NUCLEOTIDE SEQUENCE</scope>
    <source>
        <strain evidence="2">Rmic-2018</strain>
    </source>
</reference>
<dbReference type="Gene3D" id="2.60.40.10">
    <property type="entry name" value="Immunoglobulins"/>
    <property type="match status" value="1"/>
</dbReference>
<evidence type="ECO:0000259" key="1">
    <source>
        <dbReference type="PROSITE" id="PS50835"/>
    </source>
</evidence>
<dbReference type="AlphaFoldDB" id="A0A9J6ELN3"/>
<comment type="caution">
    <text evidence="2">The sequence shown here is derived from an EMBL/GenBank/DDBJ whole genome shotgun (WGS) entry which is preliminary data.</text>
</comment>
<dbReference type="EMBL" id="JABSTU010000003">
    <property type="protein sequence ID" value="KAH8035012.1"/>
    <property type="molecule type" value="Genomic_DNA"/>
</dbReference>
<keyword evidence="3" id="KW-1185">Reference proteome</keyword>
<dbReference type="InterPro" id="IPR013098">
    <property type="entry name" value="Ig_I-set"/>
</dbReference>